<dbReference type="SMART" id="SM00421">
    <property type="entry name" value="HTH_LUXR"/>
    <property type="match status" value="1"/>
</dbReference>
<evidence type="ECO:0000259" key="6">
    <source>
        <dbReference type="PROSITE" id="PS50043"/>
    </source>
</evidence>
<dbReference type="GO" id="GO:0000160">
    <property type="term" value="P:phosphorelay signal transduction system"/>
    <property type="evidence" value="ECO:0007669"/>
    <property type="project" value="InterPro"/>
</dbReference>
<evidence type="ECO:0000259" key="7">
    <source>
        <dbReference type="PROSITE" id="PS50110"/>
    </source>
</evidence>
<proteinExistence type="predicted"/>
<dbReference type="InterPro" id="IPR000792">
    <property type="entry name" value="Tscrpt_reg_LuxR_C"/>
</dbReference>
<dbReference type="RefSeq" id="WP_186285616.1">
    <property type="nucleotide sequence ID" value="NZ_JACMSF010000040.1"/>
</dbReference>
<dbReference type="InterPro" id="IPR016032">
    <property type="entry name" value="Sig_transdc_resp-reg_C-effctor"/>
</dbReference>
<evidence type="ECO:0000256" key="5">
    <source>
        <dbReference type="PROSITE-ProRule" id="PRU00169"/>
    </source>
</evidence>
<feature type="domain" description="Response regulatory" evidence="7">
    <location>
        <begin position="2"/>
        <end position="122"/>
    </location>
</feature>
<dbReference type="PANTHER" id="PTHR43214:SF24">
    <property type="entry name" value="TRANSCRIPTIONAL REGULATORY PROTEIN NARL-RELATED"/>
    <property type="match status" value="1"/>
</dbReference>
<dbReference type="InterPro" id="IPR011006">
    <property type="entry name" value="CheY-like_superfamily"/>
</dbReference>
<gene>
    <name evidence="8" type="ORF">H4N64_30275</name>
</gene>
<dbReference type="CDD" id="cd17535">
    <property type="entry name" value="REC_NarL-like"/>
    <property type="match status" value="1"/>
</dbReference>
<dbReference type="Gene3D" id="3.40.50.2300">
    <property type="match status" value="1"/>
</dbReference>
<dbReference type="GO" id="GO:0006355">
    <property type="term" value="P:regulation of DNA-templated transcription"/>
    <property type="evidence" value="ECO:0007669"/>
    <property type="project" value="InterPro"/>
</dbReference>
<keyword evidence="4" id="KW-0804">Transcription</keyword>
<protein>
    <submittedName>
        <fullName evidence="8">Response regulator transcription factor</fullName>
    </submittedName>
</protein>
<keyword evidence="2" id="KW-0805">Transcription regulation</keyword>
<dbReference type="PROSITE" id="PS50043">
    <property type="entry name" value="HTH_LUXR_2"/>
    <property type="match status" value="1"/>
</dbReference>
<reference evidence="8 9" key="1">
    <citation type="submission" date="2020-08" db="EMBL/GenBank/DDBJ databases">
        <title>Streptomyces sp. PSKA01 genome sequencing and assembly.</title>
        <authorList>
            <person name="Mandal S."/>
            <person name="Maiti P.K."/>
            <person name="Das P."/>
        </authorList>
    </citation>
    <scope>NUCLEOTIDE SEQUENCE [LARGE SCALE GENOMIC DNA]</scope>
    <source>
        <strain evidence="8 9">PSKA01</strain>
    </source>
</reference>
<dbReference type="PANTHER" id="PTHR43214">
    <property type="entry name" value="TWO-COMPONENT RESPONSE REGULATOR"/>
    <property type="match status" value="1"/>
</dbReference>
<evidence type="ECO:0000256" key="4">
    <source>
        <dbReference type="ARBA" id="ARBA00023163"/>
    </source>
</evidence>
<evidence type="ECO:0000256" key="1">
    <source>
        <dbReference type="ARBA" id="ARBA00022553"/>
    </source>
</evidence>
<evidence type="ECO:0000256" key="3">
    <source>
        <dbReference type="ARBA" id="ARBA00023125"/>
    </source>
</evidence>
<dbReference type="PROSITE" id="PS50110">
    <property type="entry name" value="RESPONSE_REGULATORY"/>
    <property type="match status" value="1"/>
</dbReference>
<evidence type="ECO:0000313" key="8">
    <source>
        <dbReference type="EMBL" id="MBC2905773.1"/>
    </source>
</evidence>
<dbReference type="Pfam" id="PF00072">
    <property type="entry name" value="Response_reg"/>
    <property type="match status" value="1"/>
</dbReference>
<dbReference type="EMBL" id="JACMSF010000040">
    <property type="protein sequence ID" value="MBC2905773.1"/>
    <property type="molecule type" value="Genomic_DNA"/>
</dbReference>
<keyword evidence="3" id="KW-0238">DNA-binding</keyword>
<dbReference type="Proteomes" id="UP000584670">
    <property type="component" value="Unassembled WGS sequence"/>
</dbReference>
<dbReference type="InterPro" id="IPR039420">
    <property type="entry name" value="WalR-like"/>
</dbReference>
<organism evidence="8 9">
    <name type="scientific">Streptomyces cupreus</name>
    <dbReference type="NCBI Taxonomy" id="2759956"/>
    <lineage>
        <taxon>Bacteria</taxon>
        <taxon>Bacillati</taxon>
        <taxon>Actinomycetota</taxon>
        <taxon>Actinomycetes</taxon>
        <taxon>Kitasatosporales</taxon>
        <taxon>Streptomycetaceae</taxon>
        <taxon>Streptomyces</taxon>
    </lineage>
</organism>
<dbReference type="InterPro" id="IPR058245">
    <property type="entry name" value="NreC/VraR/RcsB-like_REC"/>
</dbReference>
<dbReference type="PRINTS" id="PR00038">
    <property type="entry name" value="HTHLUXR"/>
</dbReference>
<dbReference type="SUPFAM" id="SSF46894">
    <property type="entry name" value="C-terminal effector domain of the bipartite response regulators"/>
    <property type="match status" value="1"/>
</dbReference>
<dbReference type="SMART" id="SM00448">
    <property type="entry name" value="REC"/>
    <property type="match status" value="1"/>
</dbReference>
<dbReference type="InterPro" id="IPR001789">
    <property type="entry name" value="Sig_transdc_resp-reg_receiver"/>
</dbReference>
<dbReference type="GO" id="GO:0003677">
    <property type="term" value="F:DNA binding"/>
    <property type="evidence" value="ECO:0007669"/>
    <property type="project" value="UniProtKB-KW"/>
</dbReference>
<dbReference type="AlphaFoldDB" id="A0A7X1J7Q2"/>
<evidence type="ECO:0000313" key="9">
    <source>
        <dbReference type="Proteomes" id="UP000584670"/>
    </source>
</evidence>
<feature type="domain" description="HTH luxR-type" evidence="6">
    <location>
        <begin position="144"/>
        <end position="215"/>
    </location>
</feature>
<feature type="modified residue" description="4-aspartylphosphate" evidence="5">
    <location>
        <position position="52"/>
    </location>
</feature>
<dbReference type="CDD" id="cd06170">
    <property type="entry name" value="LuxR_C_like"/>
    <property type="match status" value="1"/>
</dbReference>
<keyword evidence="1 5" id="KW-0597">Phosphoprotein</keyword>
<comment type="caution">
    <text evidence="8">The sequence shown here is derived from an EMBL/GenBank/DDBJ whole genome shotgun (WGS) entry which is preliminary data.</text>
</comment>
<keyword evidence="9" id="KW-1185">Reference proteome</keyword>
<name>A0A7X1J7Q2_9ACTN</name>
<sequence>MRVIVADDAVLFREGMARILAEEGFDVMAQARNSAELVGLVCRYAPDVVITDLRMPPGFADEGIEAAAEIRSFAPQVGLMLLSQYVEVHHALRLMEEFDGAVGYLLKDRVSDLGAFAVDVRRVAGGEVVMDAEFVSRLVGRRREHDPLAELTDREREVLSLMAQGLTNAALSEELVLSPKTIEGYVRSVFTKLGLEQSERGHRRVQAVLRFLRWQ</sequence>
<dbReference type="SUPFAM" id="SSF52172">
    <property type="entry name" value="CheY-like"/>
    <property type="match status" value="1"/>
</dbReference>
<dbReference type="Pfam" id="PF00196">
    <property type="entry name" value="GerE"/>
    <property type="match status" value="1"/>
</dbReference>
<evidence type="ECO:0000256" key="2">
    <source>
        <dbReference type="ARBA" id="ARBA00023015"/>
    </source>
</evidence>
<accession>A0A7X1J7Q2</accession>